<evidence type="ECO:0000256" key="1">
    <source>
        <dbReference type="ARBA" id="ARBA00022730"/>
    </source>
</evidence>
<dbReference type="SUPFAM" id="SSF50715">
    <property type="entry name" value="Ribosomal protein L25-like"/>
    <property type="match status" value="1"/>
</dbReference>
<keyword evidence="1 5" id="KW-0699">rRNA-binding</keyword>
<dbReference type="InterPro" id="IPR020057">
    <property type="entry name" value="Ribosomal_bL25_b-dom"/>
</dbReference>
<evidence type="ECO:0000256" key="4">
    <source>
        <dbReference type="ARBA" id="ARBA00023274"/>
    </source>
</evidence>
<dbReference type="HAMAP" id="MF_01334">
    <property type="entry name" value="Ribosomal_bL25_CTC"/>
    <property type="match status" value="1"/>
</dbReference>
<dbReference type="PANTHER" id="PTHR33284:SF1">
    <property type="entry name" value="RIBOSOMAL PROTEIN L25_GLN-TRNA SYNTHETASE, ANTI-CODON-BINDING DOMAIN-CONTAINING PROTEIN"/>
    <property type="match status" value="1"/>
</dbReference>
<comment type="subunit">
    <text evidence="5">Part of the 50S ribosomal subunit; part of the 5S rRNA/L5/L18/L25 subcomplex. Contacts the 5S rRNA. Binds to the 5S rRNA independently of L5 and L18.</text>
</comment>
<feature type="region of interest" description="Disordered" evidence="6">
    <location>
        <begin position="183"/>
        <end position="210"/>
    </location>
</feature>
<protein>
    <recommendedName>
        <fullName evidence="5">Large ribosomal subunit protein bL25</fullName>
    </recommendedName>
    <alternativeName>
        <fullName evidence="5">General stress protein CTC</fullName>
    </alternativeName>
</protein>
<name>A0A1Q2CGM3_9ACTN</name>
<dbReference type="Proteomes" id="UP000188324">
    <property type="component" value="Chromosome"/>
</dbReference>
<keyword evidence="3 5" id="KW-0689">Ribosomal protein</keyword>
<reference evidence="7 8" key="1">
    <citation type="journal article" date="2016" name="Int. J. Syst. Evol. Microbiol.">
        <title>Tessaracoccus flavus sp. nov., isolated from the drainage system of a lindane-producing factory.</title>
        <authorList>
            <person name="Kumari R."/>
            <person name="Singh P."/>
            <person name="Schumann P."/>
            <person name="Lal R."/>
        </authorList>
    </citation>
    <scope>NUCLEOTIDE SEQUENCE [LARGE SCALE GENOMIC DNA]</scope>
    <source>
        <strain evidence="7 8">RP1T</strain>
    </source>
</reference>
<organism evidence="7 8">
    <name type="scientific">Tessaracoccus flavus</name>
    <dbReference type="NCBI Taxonomy" id="1610493"/>
    <lineage>
        <taxon>Bacteria</taxon>
        <taxon>Bacillati</taxon>
        <taxon>Actinomycetota</taxon>
        <taxon>Actinomycetes</taxon>
        <taxon>Propionibacteriales</taxon>
        <taxon>Propionibacteriaceae</taxon>
        <taxon>Tessaracoccus</taxon>
    </lineage>
</organism>
<dbReference type="Pfam" id="PF14693">
    <property type="entry name" value="Ribosomal_TL5_C"/>
    <property type="match status" value="1"/>
</dbReference>
<dbReference type="PANTHER" id="PTHR33284">
    <property type="entry name" value="RIBOSOMAL PROTEIN L25/GLN-TRNA SYNTHETASE, ANTI-CODON-BINDING DOMAIN-CONTAINING PROTEIN"/>
    <property type="match status" value="1"/>
</dbReference>
<evidence type="ECO:0000313" key="7">
    <source>
        <dbReference type="EMBL" id="AQP45210.1"/>
    </source>
</evidence>
<evidence type="ECO:0000313" key="8">
    <source>
        <dbReference type="Proteomes" id="UP000188324"/>
    </source>
</evidence>
<proteinExistence type="inferred from homology"/>
<dbReference type="Gene3D" id="2.40.240.10">
    <property type="entry name" value="Ribosomal Protein L25, Chain P"/>
    <property type="match status" value="1"/>
</dbReference>
<dbReference type="Gene3D" id="2.170.120.20">
    <property type="entry name" value="Ribosomal protein L25, beta domain"/>
    <property type="match status" value="1"/>
</dbReference>
<dbReference type="AlphaFoldDB" id="A0A1Q2CGM3"/>
<dbReference type="InterPro" id="IPR020930">
    <property type="entry name" value="Ribosomal_uL5_bac-type"/>
</dbReference>
<keyword evidence="8" id="KW-1185">Reference proteome</keyword>
<dbReference type="GO" id="GO:0008097">
    <property type="term" value="F:5S rRNA binding"/>
    <property type="evidence" value="ECO:0007669"/>
    <property type="project" value="InterPro"/>
</dbReference>
<gene>
    <name evidence="5" type="primary">rplY</name>
    <name evidence="5" type="synonym">ctc</name>
    <name evidence="7" type="ORF">RPIT_10730</name>
</gene>
<dbReference type="RefSeq" id="WP_077343049.1">
    <property type="nucleotide sequence ID" value="NZ_CP019605.1"/>
</dbReference>
<evidence type="ECO:0000256" key="5">
    <source>
        <dbReference type="HAMAP-Rule" id="MF_01334"/>
    </source>
</evidence>
<dbReference type="InterPro" id="IPR037121">
    <property type="entry name" value="Ribosomal_bL25_C"/>
</dbReference>
<keyword evidence="4 5" id="KW-0687">Ribonucleoprotein</keyword>
<dbReference type="InterPro" id="IPR020056">
    <property type="entry name" value="Rbsml_bL25/Gln-tRNA_synth_N"/>
</dbReference>
<dbReference type="OrthoDB" id="5242980at2"/>
<dbReference type="Pfam" id="PF01386">
    <property type="entry name" value="Ribosomal_L25p"/>
    <property type="match status" value="1"/>
</dbReference>
<dbReference type="STRING" id="1610493.RPIT_10730"/>
<dbReference type="NCBIfam" id="NF004131">
    <property type="entry name" value="PRK05618.2-1"/>
    <property type="match status" value="1"/>
</dbReference>
<dbReference type="GO" id="GO:0006412">
    <property type="term" value="P:translation"/>
    <property type="evidence" value="ECO:0007669"/>
    <property type="project" value="UniProtKB-UniRule"/>
</dbReference>
<sequence length="210" mass="22494">MADINITATTRTEFGKGAARRLRRAGQTPAVLYGHGTEPMHLALPAQEAFLALRQPNVLLHLKVEGESKPILALPKQVQRDPILPAIDHIDLLIVRAGEKVTVDVPLHITGEVERGNLVNIDLNNLTVLAPATNIPTEFEVSIEGLTAGDHITVADIKLLEGVEAAVDGEHLVLNVVVAPTQDLESSDEESAEDVEAIHGDEAEGDDADE</sequence>
<evidence type="ECO:0000256" key="6">
    <source>
        <dbReference type="SAM" id="MobiDB-lite"/>
    </source>
</evidence>
<comment type="similarity">
    <text evidence="5">Belongs to the bacterial ribosomal protein bL25 family. CTC subfamily.</text>
</comment>
<evidence type="ECO:0000256" key="2">
    <source>
        <dbReference type="ARBA" id="ARBA00022884"/>
    </source>
</evidence>
<dbReference type="NCBIfam" id="TIGR00731">
    <property type="entry name" value="bL25_bact_ctc"/>
    <property type="match status" value="1"/>
</dbReference>
<comment type="function">
    <text evidence="5">This is one of the proteins that binds to the 5S RNA in the ribosome where it forms part of the central protuberance.</text>
</comment>
<feature type="compositionally biased region" description="Acidic residues" evidence="6">
    <location>
        <begin position="185"/>
        <end position="195"/>
    </location>
</feature>
<evidence type="ECO:0000256" key="3">
    <source>
        <dbReference type="ARBA" id="ARBA00022980"/>
    </source>
</evidence>
<dbReference type="KEGG" id="tfl:RPIT_10730"/>
<accession>A0A1Q2CGM3</accession>
<dbReference type="EMBL" id="CP019605">
    <property type="protein sequence ID" value="AQP45210.1"/>
    <property type="molecule type" value="Genomic_DNA"/>
</dbReference>
<dbReference type="InterPro" id="IPR011035">
    <property type="entry name" value="Ribosomal_bL25/Gln-tRNA_synth"/>
</dbReference>
<dbReference type="GO" id="GO:0022625">
    <property type="term" value="C:cytosolic large ribosomal subunit"/>
    <property type="evidence" value="ECO:0007669"/>
    <property type="project" value="TreeGrafter"/>
</dbReference>
<keyword evidence="2 5" id="KW-0694">RNA-binding</keyword>
<dbReference type="InterPro" id="IPR001021">
    <property type="entry name" value="Ribosomal_bL25_long"/>
</dbReference>
<dbReference type="GO" id="GO:0003735">
    <property type="term" value="F:structural constituent of ribosome"/>
    <property type="evidence" value="ECO:0007669"/>
    <property type="project" value="InterPro"/>
</dbReference>
<dbReference type="CDD" id="cd00495">
    <property type="entry name" value="Ribosomal_L25_TL5_CTC"/>
    <property type="match status" value="1"/>
</dbReference>
<dbReference type="InterPro" id="IPR029751">
    <property type="entry name" value="Ribosomal_L25_dom"/>
</dbReference>